<gene>
    <name evidence="12" type="ORF">BDDG_11703</name>
</gene>
<comment type="similarity">
    <text evidence="2">Belongs to the DNA repair metallo-beta-lactamase (DRMBL) family.</text>
</comment>
<feature type="region of interest" description="Disordered" evidence="10">
    <location>
        <begin position="1"/>
        <end position="35"/>
    </location>
</feature>
<reference evidence="12" key="1">
    <citation type="submission" date="2010-03" db="EMBL/GenBank/DDBJ databases">
        <title>Annotation of Blastomyces dermatitidis strain ATCC 18188.</title>
        <authorList>
            <consortium name="The Broad Institute Genome Sequencing Platform"/>
            <consortium name="Broad Institute Genome Sequencing Center for Infectious Disease."/>
            <person name="Cuomo C."/>
            <person name="Klein B."/>
            <person name="Sullivan T."/>
            <person name="Heitman J."/>
            <person name="Young S."/>
            <person name="Zeng Q."/>
            <person name="Gargeya S."/>
            <person name="Alvarado L."/>
            <person name="Berlin A.M."/>
            <person name="Chapman S.B."/>
            <person name="Chen Z."/>
            <person name="Freedman E."/>
            <person name="Gellesch M."/>
            <person name="Goldberg J."/>
            <person name="Griggs A."/>
            <person name="Gujja S."/>
            <person name="Heilman E."/>
            <person name="Heiman D."/>
            <person name="Howarth C."/>
            <person name="Mehta T."/>
            <person name="Neiman D."/>
            <person name="Pearson M."/>
            <person name="Roberts A."/>
            <person name="Saif S."/>
            <person name="Shea T."/>
            <person name="Shenoy N."/>
            <person name="Sisk P."/>
            <person name="Stolte C."/>
            <person name="Sykes S."/>
            <person name="White J."/>
            <person name="Yandava C."/>
            <person name="Haas B."/>
            <person name="Nusbaum C."/>
            <person name="Birren B."/>
        </authorList>
    </citation>
    <scope>NUCLEOTIDE SEQUENCE</scope>
    <source>
        <strain evidence="12">ATCC 18188</strain>
    </source>
</reference>
<dbReference type="GO" id="GO:0036297">
    <property type="term" value="P:interstrand cross-link repair"/>
    <property type="evidence" value="ECO:0007669"/>
    <property type="project" value="TreeGrafter"/>
</dbReference>
<dbReference type="SUPFAM" id="SSF48264">
    <property type="entry name" value="Cytochrome P450"/>
    <property type="match status" value="1"/>
</dbReference>
<feature type="region of interest" description="Disordered" evidence="10">
    <location>
        <begin position="128"/>
        <end position="172"/>
    </location>
</feature>
<dbReference type="InterPro" id="IPR011084">
    <property type="entry name" value="DRMBL"/>
</dbReference>
<dbReference type="OrthoDB" id="262529at2759"/>
<evidence type="ECO:0000256" key="4">
    <source>
        <dbReference type="ARBA" id="ARBA00022763"/>
    </source>
</evidence>
<dbReference type="PRINTS" id="PR00463">
    <property type="entry name" value="EP450I"/>
</dbReference>
<evidence type="ECO:0000256" key="2">
    <source>
        <dbReference type="ARBA" id="ARBA00010304"/>
    </source>
</evidence>
<dbReference type="GO" id="GO:0005506">
    <property type="term" value="F:iron ion binding"/>
    <property type="evidence" value="ECO:0007669"/>
    <property type="project" value="InterPro"/>
</dbReference>
<keyword evidence="6 9" id="KW-0408">Iron</keyword>
<dbReference type="GO" id="GO:0035312">
    <property type="term" value="F:5'-3' DNA exonuclease activity"/>
    <property type="evidence" value="ECO:0007669"/>
    <property type="project" value="TreeGrafter"/>
</dbReference>
<feature type="compositionally biased region" description="Low complexity" evidence="10">
    <location>
        <begin position="157"/>
        <end position="166"/>
    </location>
</feature>
<dbReference type="GO" id="GO:0006303">
    <property type="term" value="P:double-strand break repair via nonhomologous end joining"/>
    <property type="evidence" value="ECO:0007669"/>
    <property type="project" value="TreeGrafter"/>
</dbReference>
<dbReference type="GO" id="GO:0004497">
    <property type="term" value="F:monooxygenase activity"/>
    <property type="evidence" value="ECO:0007669"/>
    <property type="project" value="InterPro"/>
</dbReference>
<keyword evidence="4" id="KW-0227">DNA damage</keyword>
<dbReference type="InterPro" id="IPR002401">
    <property type="entry name" value="Cyt_P450_E_grp-I"/>
</dbReference>
<dbReference type="PROSITE" id="PS00086">
    <property type="entry name" value="CYTOCHROME_P450"/>
    <property type="match status" value="1"/>
</dbReference>
<dbReference type="Gene3D" id="3.40.50.12650">
    <property type="match status" value="1"/>
</dbReference>
<evidence type="ECO:0000256" key="1">
    <source>
        <dbReference type="ARBA" id="ARBA00004123"/>
    </source>
</evidence>
<dbReference type="InterPro" id="IPR036396">
    <property type="entry name" value="Cyt_P450_sf"/>
</dbReference>
<dbReference type="PRINTS" id="PR00385">
    <property type="entry name" value="P450"/>
</dbReference>
<dbReference type="FunFam" id="3.60.15.10:FF:000038">
    <property type="entry name" value="DNA cross-link repair protein pso2/snm1"/>
    <property type="match status" value="1"/>
</dbReference>
<evidence type="ECO:0000256" key="9">
    <source>
        <dbReference type="PIRSR" id="PIRSR602401-1"/>
    </source>
</evidence>
<accession>A0A0J9ENA4</accession>
<evidence type="ECO:0000256" key="5">
    <source>
        <dbReference type="ARBA" id="ARBA00023002"/>
    </source>
</evidence>
<sequence>MTSNSPYFNANGNRGRLTSKSTQQFSKRNGDKRNTSILNFFKKSDTPPKASQNRITNYIVRSNNNEEKSTSATDIGGSESLFFGEEVGQGNILGHHIEHLPGSDSPRLASPPSRGFWETARIFDDGDRYNENYNTGQKRQRVGNTDHAGTTAVHNDAGGSSATSASRTPRIGPFLDESDSEQEYICEYNKKNVCAVSRTKTLVREIEYDGNAAKDSSNDECDPNSTMIGVDFATASDFLPNYKGSDTSELREVEGLHERPLKKYDEQLLGLGMTTSIEKTDLEAPGLFDDKETVVCPICSERLIGIADDDVSLHVNSCLDGNLTTIPSEIRTPTIESKSDISMAGTNKAVIPRPGQRNPFTVESKGKESSAFSKIMSGNAEDAAWAAAAAKEEASRGKQAFERTCPFYKILPGFSICVDAFRYGAVEGCRAYFLSHFHSDHYIGLTSSWCHGQIYCSTVTGNLVRQQLKVDPKWITDIDFDKTFEIPQTNGAWVTMLPANHCPGSSIFLFEKQVNTGPKPRVHRILHCGDFRACPAHVQHPLLRPDVVDSLTGKVKQQLIDVCYLDTTYLNPKYAFPNQDDVVAACAAVCADLDPTQHGDSDDTTRGPTTTTVKTVMDLGFNAPQAPTRLRDANSKSRGRLLVVIGTYSIGKERLCMAIARALNCKIYAPAAKQRICACLEDAELSRLLTNNPIEAQVHMQTLMEVRAETLLDYLNSLKPHFSRVVGFRPTGWNYRPPAGRMTDSPPVSSVLYSDSWKPRFGTKDLIPQRGSNRQSTCYSVPYSEHSSFRELTMFCCALRIAKVIPTVNVGSKRSREKMKLWVEKWEAEKRKNGLFKVDNEATRCDGISMMSLPPLERHSQIYGLCINAGEEDDIDPWTVLIRMSIMTHSYLSAVASFNTRDRAEHARKRKTVAHTFSAKSIGKFEQYIHANLKEFVRQWNRISDMQRNPKTGYASIDALHWFNYVAFDIIGDLAFGSPFGMLEKGRFFIDSGEVSATLGVFPTLKPWAKFLPDRFFLDGLEAVEELAGIAVARVSERLRPEAIANNTREDLLARLMEGRDEAGAKLGREELTAEALTQLIAGSDTTSNTACAILYWVLRTPGFKEKLQQILDNVIPSDVKVPPYSMVKDIQYLSWVISEIHSTSSLGLPRLIPEGASPIRIHDRVFRPGTVLSVPSYTIHPSTRIWGPDAEEFVPTRWDPARLTSEQKAALIPFNTGPRACVGRNVAEMELQCMAATVFKNFDFELQQEGPLETRDGFLRKPLELCVGIKRRQAWTIYSVPTTCI</sequence>
<evidence type="ECO:0000256" key="7">
    <source>
        <dbReference type="ARBA" id="ARBA00023204"/>
    </source>
</evidence>
<dbReference type="InterPro" id="IPR036866">
    <property type="entry name" value="RibonucZ/Hydroxyglut_hydro"/>
</dbReference>
<evidence type="ECO:0000259" key="11">
    <source>
        <dbReference type="Pfam" id="PF07522"/>
    </source>
</evidence>
<dbReference type="FunFam" id="3.40.50.12650:FF:000007">
    <property type="entry name" value="DNA cross-link repair 1A protein, variant"/>
    <property type="match status" value="1"/>
</dbReference>
<dbReference type="GO" id="GO:0003684">
    <property type="term" value="F:damaged DNA binding"/>
    <property type="evidence" value="ECO:0007669"/>
    <property type="project" value="TreeGrafter"/>
</dbReference>
<keyword evidence="7" id="KW-0234">DNA repair</keyword>
<dbReference type="Gene3D" id="1.10.630.10">
    <property type="entry name" value="Cytochrome P450"/>
    <property type="match status" value="1"/>
</dbReference>
<dbReference type="GO" id="GO:0016705">
    <property type="term" value="F:oxidoreductase activity, acting on paired donors, with incorporation or reduction of molecular oxygen"/>
    <property type="evidence" value="ECO:0007669"/>
    <property type="project" value="InterPro"/>
</dbReference>
<dbReference type="Proteomes" id="UP000007802">
    <property type="component" value="Unassembled WGS sequence"/>
</dbReference>
<dbReference type="EMBL" id="GG749409">
    <property type="protein sequence ID" value="KMW66745.1"/>
    <property type="molecule type" value="Genomic_DNA"/>
</dbReference>
<feature type="compositionally biased region" description="Polar residues" evidence="10">
    <location>
        <begin position="1"/>
        <end position="27"/>
    </location>
</feature>
<evidence type="ECO:0000256" key="8">
    <source>
        <dbReference type="ARBA" id="ARBA00023242"/>
    </source>
</evidence>
<comment type="cofactor">
    <cofactor evidence="9">
        <name>heme</name>
        <dbReference type="ChEBI" id="CHEBI:30413"/>
    </cofactor>
</comment>
<dbReference type="Gene3D" id="3.60.15.10">
    <property type="entry name" value="Ribonuclease Z/Hydroxyacylglutathione hydrolase-like"/>
    <property type="match status" value="1"/>
</dbReference>
<organism evidence="12">
    <name type="scientific">Ajellomyces dermatitidis (strain ATCC 18188 / CBS 674.68)</name>
    <name type="common">Blastomyces dermatitidis</name>
    <dbReference type="NCBI Taxonomy" id="653446"/>
    <lineage>
        <taxon>Eukaryota</taxon>
        <taxon>Fungi</taxon>
        <taxon>Dikarya</taxon>
        <taxon>Ascomycota</taxon>
        <taxon>Pezizomycotina</taxon>
        <taxon>Eurotiomycetes</taxon>
        <taxon>Eurotiomycetidae</taxon>
        <taxon>Onygenales</taxon>
        <taxon>Ajellomycetaceae</taxon>
        <taxon>Blastomyces</taxon>
    </lineage>
</organism>
<keyword evidence="5" id="KW-0560">Oxidoreductase</keyword>
<dbReference type="InterPro" id="IPR017972">
    <property type="entry name" value="Cyt_P450_CS"/>
</dbReference>
<evidence type="ECO:0000256" key="6">
    <source>
        <dbReference type="ARBA" id="ARBA00023004"/>
    </source>
</evidence>
<dbReference type="PANTHER" id="PTHR23240:SF6">
    <property type="entry name" value="DNA CROSS-LINK REPAIR 1A PROTEIN"/>
    <property type="match status" value="1"/>
</dbReference>
<dbReference type="SUPFAM" id="SSF56281">
    <property type="entry name" value="Metallo-hydrolase/oxidoreductase"/>
    <property type="match status" value="1"/>
</dbReference>
<dbReference type="Pfam" id="PF00067">
    <property type="entry name" value="p450"/>
    <property type="match status" value="1"/>
</dbReference>
<dbReference type="Pfam" id="PF07522">
    <property type="entry name" value="DRMBL"/>
    <property type="match status" value="1"/>
</dbReference>
<keyword evidence="9" id="KW-0349">Heme</keyword>
<feature type="binding site" description="axial binding residue" evidence="9">
    <location>
        <position position="1222"/>
    </location>
    <ligand>
        <name>heme</name>
        <dbReference type="ChEBI" id="CHEBI:30413"/>
    </ligand>
    <ligandPart>
        <name>Fe</name>
        <dbReference type="ChEBI" id="CHEBI:18248"/>
    </ligandPart>
</feature>
<proteinExistence type="inferred from homology"/>
<dbReference type="GO" id="GO:0005634">
    <property type="term" value="C:nucleus"/>
    <property type="evidence" value="ECO:0007669"/>
    <property type="project" value="UniProtKB-SubCell"/>
</dbReference>
<dbReference type="GO" id="GO:0020037">
    <property type="term" value="F:heme binding"/>
    <property type="evidence" value="ECO:0007669"/>
    <property type="project" value="InterPro"/>
</dbReference>
<evidence type="ECO:0000313" key="12">
    <source>
        <dbReference type="EMBL" id="KMW66745.1"/>
    </source>
</evidence>
<evidence type="ECO:0000256" key="10">
    <source>
        <dbReference type="SAM" id="MobiDB-lite"/>
    </source>
</evidence>
<feature type="domain" description="DNA repair metallo-beta-lactamase" evidence="11">
    <location>
        <begin position="684"/>
        <end position="811"/>
    </location>
</feature>
<keyword evidence="8" id="KW-0539">Nucleus</keyword>
<comment type="subcellular location">
    <subcellularLocation>
        <location evidence="1">Nucleus</location>
    </subcellularLocation>
</comment>
<name>A0A0J9ENA4_AJEDA</name>
<dbReference type="CDD" id="cd16273">
    <property type="entry name" value="SNM1A-1C-like_MBL-fold"/>
    <property type="match status" value="1"/>
</dbReference>
<dbReference type="InterPro" id="IPR001128">
    <property type="entry name" value="Cyt_P450"/>
</dbReference>
<evidence type="ECO:0000256" key="3">
    <source>
        <dbReference type="ARBA" id="ARBA00022723"/>
    </source>
</evidence>
<keyword evidence="3 9" id="KW-0479">Metal-binding</keyword>
<dbReference type="PANTHER" id="PTHR23240">
    <property type="entry name" value="DNA CROSS-LINK REPAIR PROTEIN PSO2/SNM1-RELATED"/>
    <property type="match status" value="1"/>
</dbReference>
<protein>
    <recommendedName>
        <fullName evidence="11">DNA repair metallo-beta-lactamase domain-containing protein</fullName>
    </recommendedName>
</protein>